<evidence type="ECO:0000313" key="2">
    <source>
        <dbReference type="Proteomes" id="UP000323824"/>
    </source>
</evidence>
<reference evidence="1 2" key="2">
    <citation type="submission" date="2019-09" db="EMBL/GenBank/DDBJ databases">
        <title>Complete Genome Sequence and Methylome Analysis of free living Spirochaetas.</title>
        <authorList>
            <person name="Leshcheva N."/>
            <person name="Mikheeva N."/>
        </authorList>
    </citation>
    <scope>NUCLEOTIDE SEQUENCE [LARGE SCALE GENOMIC DNA]</scope>
    <source>
        <strain evidence="1 2">P</strain>
    </source>
</reference>
<dbReference type="KEGG" id="sper:EW093_16755"/>
<dbReference type="AlphaFoldDB" id="A0A5C1QFS3"/>
<accession>A0A5C1QFS3</accession>
<reference evidence="1 2" key="1">
    <citation type="submission" date="2019-02" db="EMBL/GenBank/DDBJ databases">
        <authorList>
            <person name="Fomenkov A."/>
            <person name="Dubinina G."/>
            <person name="Grabovich M."/>
            <person name="Vincze T."/>
            <person name="Roberts R.J."/>
        </authorList>
    </citation>
    <scope>NUCLEOTIDE SEQUENCE [LARGE SCALE GENOMIC DNA]</scope>
    <source>
        <strain evidence="1 2">P</strain>
    </source>
</reference>
<sequence>MGNWIYNNTLNNKSRYILGERGKNPLVCIGVNPSTATPYKLDNTLRVVKSRALSLGYDSWIMINLYPQRATDPNKLHKNIDLKIHRENLKAISELLMGNSYDIWVAWGTLIEKRKYLKRCLFDLSKILEDNKIYSIGKISKKGHPHHPLYLRNNLPIEKFNILNYIKNI</sequence>
<dbReference type="Pfam" id="PF07799">
    <property type="entry name" value="DUF1643"/>
    <property type="match status" value="1"/>
</dbReference>
<dbReference type="Proteomes" id="UP000323824">
    <property type="component" value="Chromosome"/>
</dbReference>
<protein>
    <submittedName>
        <fullName evidence="1">DUF1643 domain-containing protein</fullName>
    </submittedName>
</protein>
<proteinExistence type="predicted"/>
<gene>
    <name evidence="1" type="ORF">EW093_16755</name>
</gene>
<evidence type="ECO:0000313" key="1">
    <source>
        <dbReference type="EMBL" id="QEN06267.1"/>
    </source>
</evidence>
<name>A0A5C1QFS3_9SPIO</name>
<dbReference type="OrthoDB" id="9807577at2"/>
<dbReference type="InterPro" id="IPR012441">
    <property type="entry name" value="DUF1643"/>
</dbReference>
<dbReference type="RefSeq" id="WP_149569493.1">
    <property type="nucleotide sequence ID" value="NZ_CP035807.1"/>
</dbReference>
<organism evidence="1 2">
    <name type="scientific">Thiospirochaeta perfilievii</name>
    <dbReference type="NCBI Taxonomy" id="252967"/>
    <lineage>
        <taxon>Bacteria</taxon>
        <taxon>Pseudomonadati</taxon>
        <taxon>Spirochaetota</taxon>
        <taxon>Spirochaetia</taxon>
        <taxon>Spirochaetales</taxon>
        <taxon>Spirochaetaceae</taxon>
        <taxon>Thiospirochaeta</taxon>
    </lineage>
</organism>
<dbReference type="EMBL" id="CP035807">
    <property type="protein sequence ID" value="QEN06267.1"/>
    <property type="molecule type" value="Genomic_DNA"/>
</dbReference>
<keyword evidence="2" id="KW-1185">Reference proteome</keyword>